<dbReference type="GO" id="GO:0003964">
    <property type="term" value="F:RNA-directed DNA polymerase activity"/>
    <property type="evidence" value="ECO:0007669"/>
    <property type="project" value="UniProtKB-KW"/>
</dbReference>
<evidence type="ECO:0000313" key="1">
    <source>
        <dbReference type="EMBL" id="GFC67604.1"/>
    </source>
</evidence>
<dbReference type="SUPFAM" id="SSF53098">
    <property type="entry name" value="Ribonuclease H-like"/>
    <property type="match status" value="1"/>
</dbReference>
<proteinExistence type="predicted"/>
<keyword evidence="1" id="KW-0695">RNA-directed DNA polymerase</keyword>
<feature type="non-terminal residue" evidence="1">
    <location>
        <position position="1"/>
    </location>
</feature>
<dbReference type="InterPro" id="IPR012337">
    <property type="entry name" value="RNaseH-like_sf"/>
</dbReference>
<dbReference type="GO" id="GO:0003676">
    <property type="term" value="F:nucleic acid binding"/>
    <property type="evidence" value="ECO:0007669"/>
    <property type="project" value="InterPro"/>
</dbReference>
<organism evidence="1">
    <name type="scientific">Tanacetum cinerariifolium</name>
    <name type="common">Dalmatian daisy</name>
    <name type="synonym">Chrysanthemum cinerariifolium</name>
    <dbReference type="NCBI Taxonomy" id="118510"/>
    <lineage>
        <taxon>Eukaryota</taxon>
        <taxon>Viridiplantae</taxon>
        <taxon>Streptophyta</taxon>
        <taxon>Embryophyta</taxon>
        <taxon>Tracheophyta</taxon>
        <taxon>Spermatophyta</taxon>
        <taxon>Magnoliopsida</taxon>
        <taxon>eudicotyledons</taxon>
        <taxon>Gunneridae</taxon>
        <taxon>Pentapetalae</taxon>
        <taxon>asterids</taxon>
        <taxon>campanulids</taxon>
        <taxon>Asterales</taxon>
        <taxon>Asteraceae</taxon>
        <taxon>Asteroideae</taxon>
        <taxon>Anthemideae</taxon>
        <taxon>Anthemidinae</taxon>
        <taxon>Tanacetum</taxon>
    </lineage>
</organism>
<protein>
    <submittedName>
        <fullName evidence="1">Putative reverse transcriptase domain-containing protein</fullName>
    </submittedName>
</protein>
<dbReference type="AlphaFoldDB" id="A0A699QLK5"/>
<comment type="caution">
    <text evidence="1">The sequence shown here is derived from an EMBL/GenBank/DDBJ whole genome shotgun (WGS) entry which is preliminary data.</text>
</comment>
<dbReference type="InterPro" id="IPR036397">
    <property type="entry name" value="RNaseH_sf"/>
</dbReference>
<keyword evidence="1" id="KW-0808">Transferase</keyword>
<dbReference type="EMBL" id="BKCJ011016208">
    <property type="protein sequence ID" value="GFC67604.1"/>
    <property type="molecule type" value="Genomic_DNA"/>
</dbReference>
<reference evidence="1" key="1">
    <citation type="journal article" date="2019" name="Sci. Rep.">
        <title>Draft genome of Tanacetum cinerariifolium, the natural source of mosquito coil.</title>
        <authorList>
            <person name="Yamashiro T."/>
            <person name="Shiraishi A."/>
            <person name="Satake H."/>
            <person name="Nakayama K."/>
        </authorList>
    </citation>
    <scope>NUCLEOTIDE SEQUENCE</scope>
</reference>
<dbReference type="Gene3D" id="3.30.420.10">
    <property type="entry name" value="Ribonuclease H-like superfamily/Ribonuclease H"/>
    <property type="match status" value="1"/>
</dbReference>
<keyword evidence="1" id="KW-0548">Nucleotidyltransferase</keyword>
<feature type="non-terminal residue" evidence="1">
    <location>
        <position position="172"/>
    </location>
</feature>
<accession>A0A699QLK5</accession>
<name>A0A699QLK5_TANCI</name>
<sequence length="172" mass="19303">GFYYSKNSISKSDKKSAEDLAANHLSQLENLDLRKLTKAKIKDLFPEERLMTGSYEGVSPEMRRHKSSNNVTAAHQEGIMVLPQPQGKSSKPGSTCKISFMMHVDWAIPSSNGNKYILVAINYVSKWVKAQAFPASDARNVVNFLKILFVRFGISKALISDRDNYQMGRAMK</sequence>
<gene>
    <name evidence="1" type="ORF">Tci_839574</name>
</gene>